<dbReference type="Proteomes" id="UP001280121">
    <property type="component" value="Unassembled WGS sequence"/>
</dbReference>
<dbReference type="InterPro" id="IPR050942">
    <property type="entry name" value="F-box_BR-signaling"/>
</dbReference>
<evidence type="ECO:0000313" key="3">
    <source>
        <dbReference type="Proteomes" id="UP001280121"/>
    </source>
</evidence>
<dbReference type="Pfam" id="PF03478">
    <property type="entry name" value="Beta-prop_KIB1-4"/>
    <property type="match status" value="1"/>
</dbReference>
<dbReference type="AlphaFoldDB" id="A0AAE0CM21"/>
<dbReference type="PANTHER" id="PTHR44259:SF114">
    <property type="entry name" value="OS06G0707300 PROTEIN"/>
    <property type="match status" value="1"/>
</dbReference>
<name>A0AAE0CM21_9ROSI</name>
<dbReference type="InterPro" id="IPR005174">
    <property type="entry name" value="KIB1-4_b-propeller"/>
</dbReference>
<dbReference type="EMBL" id="JANJYI010000003">
    <property type="protein sequence ID" value="KAK2656170.1"/>
    <property type="molecule type" value="Genomic_DNA"/>
</dbReference>
<proteinExistence type="predicted"/>
<evidence type="ECO:0000259" key="1">
    <source>
        <dbReference type="Pfam" id="PF03478"/>
    </source>
</evidence>
<protein>
    <recommendedName>
        <fullName evidence="1">KIB1-4 beta-propeller domain-containing protein</fullName>
    </recommendedName>
</protein>
<accession>A0AAE0CM21</accession>
<sequence length="302" mass="34748">MLWLSSTSRNKSFFHMSTMKLHHLNNLRAAQGKNICGSSAGWLIMVDKTSQIISLIKPCNAAKIIQLEPSFCTKTEQPFLVHKAILSSDPELDPFNFSVLAISGDKRQLAYYDARSQTWTLVHAAGPSYDDIISHQGKFYAVDEYGKICQIDHSNWSVQVVFDRWFFGGNKVYLVCIDGQFLVIFRYLKENPYFGYETYNFQVFMLNLEEQKYSSIGKFPEFAIFLGQNHSTWLPADDTKGVIGDSIYFTDDHHSNGLDCHDAGLYDMEYSRVVPLQCCNHHHLRHVCSRPIWFMSDNIDCY</sequence>
<evidence type="ECO:0000313" key="2">
    <source>
        <dbReference type="EMBL" id="KAK2656170.1"/>
    </source>
</evidence>
<feature type="domain" description="KIB1-4 beta-propeller" evidence="1">
    <location>
        <begin position="13"/>
        <end position="267"/>
    </location>
</feature>
<dbReference type="PANTHER" id="PTHR44259">
    <property type="entry name" value="OS07G0183000 PROTEIN-RELATED"/>
    <property type="match status" value="1"/>
</dbReference>
<dbReference type="SUPFAM" id="SSF75011">
    <property type="entry name" value="3-carboxy-cis,cis-mucoante lactonizing enzyme"/>
    <property type="match status" value="1"/>
</dbReference>
<reference evidence="2" key="1">
    <citation type="journal article" date="2023" name="Plant J.">
        <title>Genome sequences and population genomics provide insights into the demographic history, inbreeding, and mutation load of two 'living fossil' tree species of Dipteronia.</title>
        <authorList>
            <person name="Feng Y."/>
            <person name="Comes H.P."/>
            <person name="Chen J."/>
            <person name="Zhu S."/>
            <person name="Lu R."/>
            <person name="Zhang X."/>
            <person name="Li P."/>
            <person name="Qiu J."/>
            <person name="Olsen K.M."/>
            <person name="Qiu Y."/>
        </authorList>
    </citation>
    <scope>NUCLEOTIDE SEQUENCE</scope>
    <source>
        <strain evidence="2">KIB01</strain>
    </source>
</reference>
<comment type="caution">
    <text evidence="2">The sequence shown here is derived from an EMBL/GenBank/DDBJ whole genome shotgun (WGS) entry which is preliminary data.</text>
</comment>
<organism evidence="2 3">
    <name type="scientific">Dipteronia dyeriana</name>
    <dbReference type="NCBI Taxonomy" id="168575"/>
    <lineage>
        <taxon>Eukaryota</taxon>
        <taxon>Viridiplantae</taxon>
        <taxon>Streptophyta</taxon>
        <taxon>Embryophyta</taxon>
        <taxon>Tracheophyta</taxon>
        <taxon>Spermatophyta</taxon>
        <taxon>Magnoliopsida</taxon>
        <taxon>eudicotyledons</taxon>
        <taxon>Gunneridae</taxon>
        <taxon>Pentapetalae</taxon>
        <taxon>rosids</taxon>
        <taxon>malvids</taxon>
        <taxon>Sapindales</taxon>
        <taxon>Sapindaceae</taxon>
        <taxon>Hippocastanoideae</taxon>
        <taxon>Acereae</taxon>
        <taxon>Dipteronia</taxon>
    </lineage>
</organism>
<gene>
    <name evidence="2" type="ORF">Ddye_009222</name>
</gene>
<keyword evidence="3" id="KW-1185">Reference proteome</keyword>